<evidence type="ECO:0000313" key="1">
    <source>
        <dbReference type="EMBL" id="XCH00367.1"/>
    </source>
</evidence>
<dbReference type="EMBL" id="PP861117">
    <property type="protein sequence ID" value="XCH00367.1"/>
    <property type="molecule type" value="Genomic_DNA"/>
</dbReference>
<organism evidence="1">
    <name type="scientific">Synechococcus phage QB2</name>
    <dbReference type="NCBI Taxonomy" id="3159453"/>
    <lineage>
        <taxon>Viruses</taxon>
        <taxon>Duplodnaviria</taxon>
        <taxon>Heunggongvirae</taxon>
        <taxon>Uroviricota</taxon>
        <taxon>Caudoviricetes</taxon>
        <taxon>Pantevenvirales</taxon>
        <taxon>Kyanoviridae</taxon>
    </lineage>
</organism>
<protein>
    <submittedName>
        <fullName evidence="1">Uncharacterized protein</fullName>
    </submittedName>
</protein>
<accession>A0AAU8EJV6</accession>
<proteinExistence type="predicted"/>
<reference evidence="1" key="1">
    <citation type="submission" date="2024-05" db="EMBL/GenBank/DDBJ databases">
        <authorList>
            <person name="Su C."/>
        </authorList>
    </citation>
    <scope>NUCLEOTIDE SEQUENCE</scope>
</reference>
<name>A0AAU8EJV6_9CAUD</name>
<sequence length="41" mass="4663">MCITSVGRMLKSVSDTLTLIDVYIVYNQRDPQGSLFVWSIL</sequence>